<dbReference type="SUPFAM" id="SSF55073">
    <property type="entry name" value="Nucleotide cyclase"/>
    <property type="match status" value="1"/>
</dbReference>
<feature type="domain" description="GGDEF" evidence="3">
    <location>
        <begin position="581"/>
        <end position="714"/>
    </location>
</feature>
<dbReference type="SMART" id="SM00267">
    <property type="entry name" value="GGDEF"/>
    <property type="match status" value="1"/>
</dbReference>
<dbReference type="Pfam" id="PF00990">
    <property type="entry name" value="GGDEF"/>
    <property type="match status" value="1"/>
</dbReference>
<evidence type="ECO:0000313" key="4">
    <source>
        <dbReference type="EMBL" id="MFC3700174.1"/>
    </source>
</evidence>
<protein>
    <submittedName>
        <fullName evidence="4">EAL domain-containing protein</fullName>
    </submittedName>
</protein>
<dbReference type="SUPFAM" id="SSF141868">
    <property type="entry name" value="EAL domain-like"/>
    <property type="match status" value="1"/>
</dbReference>
<dbReference type="InterPro" id="IPR001633">
    <property type="entry name" value="EAL_dom"/>
</dbReference>
<dbReference type="SUPFAM" id="SSF55785">
    <property type="entry name" value="PYP-like sensor domain (PAS domain)"/>
    <property type="match status" value="1"/>
</dbReference>
<evidence type="ECO:0000259" key="1">
    <source>
        <dbReference type="PROSITE" id="PS50112"/>
    </source>
</evidence>
<accession>A0ABV7WPB5</accession>
<dbReference type="InterPro" id="IPR043128">
    <property type="entry name" value="Rev_trsase/Diguanyl_cyclase"/>
</dbReference>
<dbReference type="InterPro" id="IPR000014">
    <property type="entry name" value="PAS"/>
</dbReference>
<evidence type="ECO:0000313" key="5">
    <source>
        <dbReference type="Proteomes" id="UP001595710"/>
    </source>
</evidence>
<dbReference type="SMART" id="SM00052">
    <property type="entry name" value="EAL"/>
    <property type="match status" value="1"/>
</dbReference>
<dbReference type="PROSITE" id="PS50112">
    <property type="entry name" value="PAS"/>
    <property type="match status" value="1"/>
</dbReference>
<dbReference type="InterPro" id="IPR029787">
    <property type="entry name" value="Nucleotide_cyclase"/>
</dbReference>
<dbReference type="RefSeq" id="WP_290280892.1">
    <property type="nucleotide sequence ID" value="NZ_JAUFQI010000001.1"/>
</dbReference>
<dbReference type="EMBL" id="JBHRYN010000003">
    <property type="protein sequence ID" value="MFC3700174.1"/>
    <property type="molecule type" value="Genomic_DNA"/>
</dbReference>
<dbReference type="Gene3D" id="3.30.70.270">
    <property type="match status" value="1"/>
</dbReference>
<organism evidence="4 5">
    <name type="scientific">Reinekea marina</name>
    <dbReference type="NCBI Taxonomy" id="1310421"/>
    <lineage>
        <taxon>Bacteria</taxon>
        <taxon>Pseudomonadati</taxon>
        <taxon>Pseudomonadota</taxon>
        <taxon>Gammaproteobacteria</taxon>
        <taxon>Oceanospirillales</taxon>
        <taxon>Saccharospirillaceae</taxon>
        <taxon>Reinekea</taxon>
    </lineage>
</organism>
<gene>
    <name evidence="4" type="ORF">ACFOND_00870</name>
</gene>
<dbReference type="Proteomes" id="UP001595710">
    <property type="component" value="Unassembled WGS sequence"/>
</dbReference>
<dbReference type="InterPro" id="IPR050706">
    <property type="entry name" value="Cyclic-di-GMP_PDE-like"/>
</dbReference>
<dbReference type="CDD" id="cd01949">
    <property type="entry name" value="GGDEF"/>
    <property type="match status" value="1"/>
</dbReference>
<dbReference type="Pfam" id="PF08447">
    <property type="entry name" value="PAS_3"/>
    <property type="match status" value="1"/>
</dbReference>
<dbReference type="PROSITE" id="PS50887">
    <property type="entry name" value="GGDEF"/>
    <property type="match status" value="1"/>
</dbReference>
<dbReference type="PROSITE" id="PS50883">
    <property type="entry name" value="EAL"/>
    <property type="match status" value="1"/>
</dbReference>
<dbReference type="PANTHER" id="PTHR33121:SF70">
    <property type="entry name" value="SIGNALING PROTEIN YKOW"/>
    <property type="match status" value="1"/>
</dbReference>
<evidence type="ECO:0000259" key="3">
    <source>
        <dbReference type="PROSITE" id="PS50887"/>
    </source>
</evidence>
<dbReference type="InterPro" id="IPR013655">
    <property type="entry name" value="PAS_fold_3"/>
</dbReference>
<dbReference type="InterPro" id="IPR035965">
    <property type="entry name" value="PAS-like_dom_sf"/>
</dbReference>
<dbReference type="Gene3D" id="3.20.20.450">
    <property type="entry name" value="EAL domain"/>
    <property type="match status" value="1"/>
</dbReference>
<dbReference type="InterPro" id="IPR035919">
    <property type="entry name" value="EAL_sf"/>
</dbReference>
<comment type="caution">
    <text evidence="4">The sequence shown here is derived from an EMBL/GenBank/DDBJ whole genome shotgun (WGS) entry which is preliminary data.</text>
</comment>
<name>A0ABV7WPB5_9GAMM</name>
<dbReference type="Gene3D" id="3.30.450.20">
    <property type="entry name" value="PAS domain"/>
    <property type="match status" value="1"/>
</dbReference>
<dbReference type="NCBIfam" id="TIGR00254">
    <property type="entry name" value="GGDEF"/>
    <property type="match status" value="1"/>
</dbReference>
<dbReference type="PANTHER" id="PTHR33121">
    <property type="entry name" value="CYCLIC DI-GMP PHOSPHODIESTERASE PDEF"/>
    <property type="match status" value="1"/>
</dbReference>
<dbReference type="InterPro" id="IPR000160">
    <property type="entry name" value="GGDEF_dom"/>
</dbReference>
<dbReference type="Pfam" id="PF00563">
    <property type="entry name" value="EAL"/>
    <property type="match status" value="1"/>
</dbReference>
<evidence type="ECO:0000259" key="2">
    <source>
        <dbReference type="PROSITE" id="PS50883"/>
    </source>
</evidence>
<feature type="domain" description="EAL" evidence="2">
    <location>
        <begin position="722"/>
        <end position="975"/>
    </location>
</feature>
<proteinExistence type="predicted"/>
<dbReference type="CDD" id="cd00130">
    <property type="entry name" value="PAS"/>
    <property type="match status" value="1"/>
</dbReference>
<dbReference type="CDD" id="cd01948">
    <property type="entry name" value="EAL"/>
    <property type="match status" value="1"/>
</dbReference>
<sequence>MPNTKLLPQSFASDLGWSEVCRLAESLFQANIEKLQKDRPALVGVVVFATSFVTGRLEISYRSTSADQLSNVTCHDYSVGEFTQIQLYGELSLAEIEEIQSSLEFSASVLGRYPHQQMGIRTISNIPSIIYHAAELDGKWTLLYANEALTEMFGFPVSQFIGRHAKQQAIDFIHPDDRSSVLTGYSFARSTRNEVCLSYRIIDQEGKVRHVSEKVNYQKVLGRYQSFSEIWEKNADKNDQAFNVLDQLEDFTHDISLQTGQEFINHFGLRIGQLVNVDRVILCSKTKPKWWATWLIASQAVKEPNFHFRETDEQLYAKPRWDIATNPKDEFTKLLYGGYRYFSVLPIQDEHEQISAALVLCADTPIGNKEYISNLIKLFGVRVLREITQCESKERQEQQNKLLTRQKHQLTQLVTLLGELDNVSDEAEFLSRCQHSFQSAFELSELEWLLWDSGDWLRCKKQLIPNKYWYKETVLVTEPTEISYLDHCRRTDELTAVKNTQQLYWPVGRSHAGFLVLRLKFCQSLPDEEVIQFSKNAIHLALQGLSQRKVLRRQAMRDSLTSLGNRSQLHAWMISSLPSQTQSALMLFDLNRFKEINDSFGHQFGDKLLREIGPRIDQSLRGETYYLSRLGGDEFALFYPNISRGGALEKAAMLHEALAQPYVIDQLTFQVEASVGVSFFPQHGADGHELLRCADVAMYASKSTGQPVTQYNTDLDTSTPHKIAVLSELDEALKSGQLSVVYQPLMDTKSGQTGGLEALVRWQHPEFGYLSPAEFIPISEMGEGIRKITDFVIRDAFSNINHWRELVPELQVSVNISPRVLLNQNFPQYIEALLEEYNVDGHSIVMELTESTLLVDPGRAIEIINSLASLNIEVEIDDFGTGYSSLSYLKQLPISALKIDRSFVADLLSDASDEVIVSSTIKMAHSLGLKTVAEGVEDEVTLVRLMRLGCDIIQGFYYAKPMPVNQVWAWLERNR</sequence>
<keyword evidence="5" id="KW-1185">Reference proteome</keyword>
<reference evidence="5" key="1">
    <citation type="journal article" date="2019" name="Int. J. Syst. Evol. Microbiol.">
        <title>The Global Catalogue of Microorganisms (GCM) 10K type strain sequencing project: providing services to taxonomists for standard genome sequencing and annotation.</title>
        <authorList>
            <consortium name="The Broad Institute Genomics Platform"/>
            <consortium name="The Broad Institute Genome Sequencing Center for Infectious Disease"/>
            <person name="Wu L."/>
            <person name="Ma J."/>
        </authorList>
    </citation>
    <scope>NUCLEOTIDE SEQUENCE [LARGE SCALE GENOMIC DNA]</scope>
    <source>
        <strain evidence="5">CECT 8288</strain>
    </source>
</reference>
<feature type="domain" description="PAS" evidence="1">
    <location>
        <begin position="133"/>
        <end position="194"/>
    </location>
</feature>